<dbReference type="InterPro" id="IPR008969">
    <property type="entry name" value="CarboxyPept-like_regulatory"/>
</dbReference>
<dbReference type="InterPro" id="IPR041700">
    <property type="entry name" value="OMP_b-brl_3"/>
</dbReference>
<evidence type="ECO:0000256" key="2">
    <source>
        <dbReference type="ARBA" id="ARBA00023136"/>
    </source>
</evidence>
<dbReference type="Gene3D" id="2.60.40.10">
    <property type="entry name" value="Immunoglobulins"/>
    <property type="match status" value="1"/>
</dbReference>
<reference evidence="7 8" key="1">
    <citation type="submission" date="2016-10" db="EMBL/GenBank/DDBJ databases">
        <authorList>
            <person name="de Groot N.N."/>
        </authorList>
    </citation>
    <scope>NUCLEOTIDE SEQUENCE [LARGE SCALE GENOMIC DNA]</scope>
    <source>
        <strain evidence="7 8">DSM 527</strain>
    </source>
</reference>
<evidence type="ECO:0000256" key="3">
    <source>
        <dbReference type="ARBA" id="ARBA00023237"/>
    </source>
</evidence>
<feature type="domain" description="Outer membrane protein beta-barrel" evidence="6">
    <location>
        <begin position="384"/>
        <end position="792"/>
    </location>
</feature>
<organism evidence="7 8">
    <name type="scientific">Chitinophaga filiformis</name>
    <name type="common">Myxococcus filiformis</name>
    <name type="synonym">Flexibacter filiformis</name>
    <dbReference type="NCBI Taxonomy" id="104663"/>
    <lineage>
        <taxon>Bacteria</taxon>
        <taxon>Pseudomonadati</taxon>
        <taxon>Bacteroidota</taxon>
        <taxon>Chitinophagia</taxon>
        <taxon>Chitinophagales</taxon>
        <taxon>Chitinophagaceae</taxon>
        <taxon>Chitinophaga</taxon>
    </lineage>
</organism>
<dbReference type="SUPFAM" id="SSF56935">
    <property type="entry name" value="Porins"/>
    <property type="match status" value="1"/>
</dbReference>
<accession>A0A1G8A1C7</accession>
<evidence type="ECO:0000256" key="5">
    <source>
        <dbReference type="SAM" id="SignalP"/>
    </source>
</evidence>
<evidence type="ECO:0000313" key="8">
    <source>
        <dbReference type="Proteomes" id="UP000199045"/>
    </source>
</evidence>
<dbReference type="InterPro" id="IPR036942">
    <property type="entry name" value="Beta-barrel_TonB_sf"/>
</dbReference>
<dbReference type="Pfam" id="PF14905">
    <property type="entry name" value="OMP_b-brl_3"/>
    <property type="match status" value="1"/>
</dbReference>
<dbReference type="InterPro" id="IPR037066">
    <property type="entry name" value="Plug_dom_sf"/>
</dbReference>
<dbReference type="PANTHER" id="PTHR40980">
    <property type="entry name" value="PLUG DOMAIN-CONTAINING PROTEIN"/>
    <property type="match status" value="1"/>
</dbReference>
<dbReference type="Gene3D" id="2.170.130.10">
    <property type="entry name" value="TonB-dependent receptor, plug domain"/>
    <property type="match status" value="1"/>
</dbReference>
<dbReference type="Pfam" id="PF13620">
    <property type="entry name" value="CarboxypepD_reg"/>
    <property type="match status" value="1"/>
</dbReference>
<evidence type="ECO:0000256" key="1">
    <source>
        <dbReference type="ARBA" id="ARBA00004442"/>
    </source>
</evidence>
<evidence type="ECO:0000256" key="4">
    <source>
        <dbReference type="PROSITE-ProRule" id="PRU00117"/>
    </source>
</evidence>
<comment type="subcellular location">
    <subcellularLocation>
        <location evidence="1">Cell outer membrane</location>
    </subcellularLocation>
</comment>
<name>A0A1G8A1C7_CHIFI</name>
<dbReference type="OrthoDB" id="905812at2"/>
<dbReference type="GO" id="GO:0003723">
    <property type="term" value="F:RNA binding"/>
    <property type="evidence" value="ECO:0007669"/>
    <property type="project" value="UniProtKB-UniRule"/>
</dbReference>
<dbReference type="RefSeq" id="WP_089836815.1">
    <property type="nucleotide sequence ID" value="NZ_FNBN01000009.1"/>
</dbReference>
<protein>
    <submittedName>
        <fullName evidence="7">Outer membrane receptor proteins, mostly Fe transport</fullName>
    </submittedName>
</protein>
<evidence type="ECO:0000259" key="6">
    <source>
        <dbReference type="Pfam" id="PF14905"/>
    </source>
</evidence>
<dbReference type="STRING" id="104663.SAMN04488121_10981"/>
<dbReference type="SUPFAM" id="SSF49464">
    <property type="entry name" value="Carboxypeptidase regulatory domain-like"/>
    <property type="match status" value="1"/>
</dbReference>
<proteinExistence type="predicted"/>
<keyword evidence="4" id="KW-0694">RNA-binding</keyword>
<feature type="chain" id="PRO_5011557593" evidence="5">
    <location>
        <begin position="23"/>
        <end position="820"/>
    </location>
</feature>
<dbReference type="GO" id="GO:0009279">
    <property type="term" value="C:cell outer membrane"/>
    <property type="evidence" value="ECO:0007669"/>
    <property type="project" value="UniProtKB-SubCell"/>
</dbReference>
<dbReference type="InterPro" id="IPR013783">
    <property type="entry name" value="Ig-like_fold"/>
</dbReference>
<sequence>MKSTTTLLASFLLLCSIKTIQAQTIETARIAGRVTQTGDKPVEFATITLLKAKDSSLVKGAIADINGKYEFEQVKQGKYLIAAAYVGMTKAFSKPFEIRGSAPVNIETLSLGTDAKNLKEVNVTAKKPFIEQRADKTVVNVENSIIGSGGTAMEVLEKSPGVSIDKDDNINLKNKSGVIIMIDGKPTNMSSQDVAQLLKSMPSSNIEQIELITNPSAKYDAAGNAGIINIKLKKNKTVGSNGNVSIFGAYGLTPKWGGSLNLNHRNEKFNLFGSYNYNHRENEQHLGLYRTGTTNGQYNVFDQQNVRNRKSDYHGVKVGMDYFLNKNNTIGVMVDAGFRDQSEPANSITLIGGKETIDSTLKTHTFNKGNWRRWAYNVNYRAILDTTGRELNVDLDYARNTDKQGNSIYSTIWDALGKNYMHGDTSRNNQPNTIDIKTVKADYVHPLPHQAKFEAGVKLSFVKTDNDVRFDSLRSGNWVYDKNRSNHFIYKENVNAAYINFQKQFKKVNVQLGLRAEQSNVEGNSITINRVTDTSYFNLFPSVFVSYDAAKNHQLGISYSRRLQRPDYEDLNPFEIYLDRYTIVAGNPYLKPSYSNNIELTHTFKHFLTTSVGYTHTKNKITQIVEADKDVNTGDTLTLRYKYLNVAKSDIVNLNISFPVTITKWWSSFTYLSAYYNKYQTIVDNQSVSVSGGGFMGRTQQTFTLPAGIAAEVSVFYLSPQIADEGLFRMKPMSAVDLGVSKQILHKKGNIKLNVSDVFNVQRFRGSFENAGRYTGVTSKWESRQVRLTFNYRFGNTSIKAARTRKTGLEDEQNRVKNGN</sequence>
<dbReference type="PROSITE" id="PS50084">
    <property type="entry name" value="KH_TYPE_1"/>
    <property type="match status" value="1"/>
</dbReference>
<dbReference type="PANTHER" id="PTHR40980:SF4">
    <property type="entry name" value="TONB-DEPENDENT RECEPTOR-LIKE BETA-BARREL DOMAIN-CONTAINING PROTEIN"/>
    <property type="match status" value="1"/>
</dbReference>
<dbReference type="Proteomes" id="UP000199045">
    <property type="component" value="Unassembled WGS sequence"/>
</dbReference>
<keyword evidence="2" id="KW-0472">Membrane</keyword>
<dbReference type="Gene3D" id="2.40.170.20">
    <property type="entry name" value="TonB-dependent receptor, beta-barrel domain"/>
    <property type="match status" value="1"/>
</dbReference>
<dbReference type="EMBL" id="FNBN01000009">
    <property type="protein sequence ID" value="SDH14718.1"/>
    <property type="molecule type" value="Genomic_DNA"/>
</dbReference>
<dbReference type="AlphaFoldDB" id="A0A1G8A1C7"/>
<evidence type="ECO:0000313" key="7">
    <source>
        <dbReference type="EMBL" id="SDH14718.1"/>
    </source>
</evidence>
<keyword evidence="7" id="KW-0675">Receptor</keyword>
<feature type="signal peptide" evidence="5">
    <location>
        <begin position="1"/>
        <end position="22"/>
    </location>
</feature>
<keyword evidence="5" id="KW-0732">Signal</keyword>
<keyword evidence="3" id="KW-0998">Cell outer membrane</keyword>
<gene>
    <name evidence="7" type="ORF">SAMN04488121_10981</name>
</gene>